<evidence type="ECO:0000313" key="2">
    <source>
        <dbReference type="EMBL" id="QPK83716.1"/>
    </source>
</evidence>
<feature type="region of interest" description="Disordered" evidence="1">
    <location>
        <begin position="278"/>
        <end position="301"/>
    </location>
</feature>
<dbReference type="EMBL" id="CP064955">
    <property type="protein sequence ID" value="QPK83716.1"/>
    <property type="molecule type" value="Genomic_DNA"/>
</dbReference>
<protein>
    <recommendedName>
        <fullName evidence="4">PQQ-binding-like beta-propeller repeat protein</fullName>
    </recommendedName>
</protein>
<organism evidence="2 3">
    <name type="scientific">Corynebacterium qintianiae</name>
    <dbReference type="NCBI Taxonomy" id="2709392"/>
    <lineage>
        <taxon>Bacteria</taxon>
        <taxon>Bacillati</taxon>
        <taxon>Actinomycetota</taxon>
        <taxon>Actinomycetes</taxon>
        <taxon>Mycobacteriales</taxon>
        <taxon>Corynebacteriaceae</taxon>
        <taxon>Corynebacterium</taxon>
    </lineage>
</organism>
<reference evidence="2 3" key="1">
    <citation type="submission" date="2020-11" db="EMBL/GenBank/DDBJ databases">
        <title>Corynebacterium sp. MC1420.</title>
        <authorList>
            <person name="Zhou J."/>
        </authorList>
    </citation>
    <scope>NUCLEOTIDE SEQUENCE [LARGE SCALE GENOMIC DNA]</scope>
    <source>
        <strain evidence="2 3">MC1420</strain>
    </source>
</reference>
<keyword evidence="3" id="KW-1185">Reference proteome</keyword>
<accession>A0A7T0PEY2</accession>
<evidence type="ECO:0008006" key="4">
    <source>
        <dbReference type="Google" id="ProtNLM"/>
    </source>
</evidence>
<feature type="region of interest" description="Disordered" evidence="1">
    <location>
        <begin position="48"/>
        <end position="67"/>
    </location>
</feature>
<dbReference type="Proteomes" id="UP000594586">
    <property type="component" value="Chromosome"/>
</dbReference>
<proteinExistence type="predicted"/>
<gene>
    <name evidence="2" type="ORF">G7Y29_02635</name>
</gene>
<feature type="compositionally biased region" description="Polar residues" evidence="1">
    <location>
        <begin position="51"/>
        <end position="62"/>
    </location>
</feature>
<evidence type="ECO:0000256" key="1">
    <source>
        <dbReference type="SAM" id="MobiDB-lite"/>
    </source>
</evidence>
<name>A0A7T0PEY2_9CORY</name>
<feature type="compositionally biased region" description="Low complexity" evidence="1">
    <location>
        <begin position="288"/>
        <end position="301"/>
    </location>
</feature>
<dbReference type="KEGG" id="cqn:G7Y29_02635"/>
<dbReference type="AlphaFoldDB" id="A0A7T0PEY2"/>
<dbReference type="SUPFAM" id="SSF50998">
    <property type="entry name" value="Quinoprotein alcohol dehydrogenase-like"/>
    <property type="match status" value="1"/>
</dbReference>
<dbReference type="InterPro" id="IPR011047">
    <property type="entry name" value="Quinoprotein_ADH-like_sf"/>
</dbReference>
<sequence>MSAPLRRTRGDLAAAATIAAGSLALVGAAYFSAPIRSAELAPAAEERESVASLSTPPQTLSESFRLPDTSPGIAPVIAEGLIITHADDTLTATSPDGETVWTYRRDRQLCALGEAWGKVVATYRGNAGCGDVVAIDALSGEYAGTRASVAPDHVTSLGSNDRQGYWSPERAELWRSDLVRTVEYGRVEAPQESDMQPNQCTITSALTRKELLAVTEQCDDGSWLRLQKATPEDSRKPEIDANIPIPSGAYLVAVSPDGAAVVDPTAGEVQAYDKEGNGTAVSPVLAPTGAASTTGTTGTTSDLPHHMSYYEDGTLFLFEPGDLALTGSFADAAGPGVAAGDRLLFATADGVAVANWDSTQVETVIPVNRGGYTGSIGLGSAGDAVVEKRDGEVVVLAAR</sequence>
<dbReference type="RefSeq" id="WP_165004820.1">
    <property type="nucleotide sequence ID" value="NZ_CP064955.1"/>
</dbReference>
<evidence type="ECO:0000313" key="3">
    <source>
        <dbReference type="Proteomes" id="UP000594586"/>
    </source>
</evidence>